<name>A0A177N2G4_9GAMM</name>
<dbReference type="EMBL" id="LUUI01000142">
    <property type="protein sequence ID" value="OAI11359.1"/>
    <property type="molecule type" value="Genomic_DNA"/>
</dbReference>
<dbReference type="Proteomes" id="UP000078476">
    <property type="component" value="Unassembled WGS sequence"/>
</dbReference>
<dbReference type="RefSeq" id="WP_066985862.1">
    <property type="nucleotide sequence ID" value="NZ_LUUI01000142.1"/>
</dbReference>
<feature type="region of interest" description="Disordered" evidence="1">
    <location>
        <begin position="1"/>
        <end position="40"/>
    </location>
</feature>
<protein>
    <submittedName>
        <fullName evidence="2">Cell wall-binding protein</fullName>
    </submittedName>
</protein>
<evidence type="ECO:0000313" key="3">
    <source>
        <dbReference type="Proteomes" id="UP000078476"/>
    </source>
</evidence>
<sequence length="664" mass="72829">MTNESKVKQPILEVVKGAKPPKSAGTKPTGNGGGTGNGSKKAVRFGEYGIESGAFVQFKMMRIEGSSDRAENSFPLCDFTCRVVEEVIADDGLTDTSFLRVEGRRADGVVLPLVDIPAKAFYATQGNWANEFWGTLPFIYPGNAKKDNLRACIQLYSRLDGDIPRRTIYRFTGWKKINDEWQYLTGSGAIAAAGLIDSVQVDLGPGNMSRYALLAPLSDDTLKQAVADALLLLEVCPHRQHIGAVLLAAVARAPLGEAHCIDFAIWLHGLTGSRKSAIAAIAQVFFGNFSARSFPANWSDSANDAEAKAHQAKDAVYVVDDFKPSVNRTEADKQHSMAERLIRNTGNQAGRGRRNANMQAQATPFNRSMMLITAEDLPRGQSLLGRLLVLELSREDVDNSTLSRLQHSANSGALSGLMAAYLQWLAPRMDQHKKDFPVIVEQLRNGAVRDGKASSHPRAPEIFANLVAGLEPFLMFLEEIGAIDGEKSISLLIEVEQHLQQAFSEQASYQSEQDEVERFLQLLRACFSSGNTHISSRIDQGPPQSRPFAWGWREAGADLVGDKQYKPMGDCIGWYAPPNDGAPPQVWLEPNSAFKTVNEFAKRQGDAFLMSSGTLWRRIVERGLLLKTEPDSKNGRPKPTVKRLVAGRSVRVLIFDAELIESAS</sequence>
<dbReference type="OrthoDB" id="4296515at2"/>
<dbReference type="AlphaFoldDB" id="A0A177N2G4"/>
<accession>A0A177N2G4</accession>
<reference evidence="2 3" key="1">
    <citation type="submission" date="2016-03" db="EMBL/GenBank/DDBJ databases">
        <authorList>
            <person name="Ploux O."/>
        </authorList>
    </citation>
    <scope>NUCLEOTIDE SEQUENCE [LARGE SCALE GENOMIC DNA]</scope>
    <source>
        <strain evidence="2 3">R-45370</strain>
    </source>
</reference>
<comment type="caution">
    <text evidence="2">The sequence shown here is derived from an EMBL/GenBank/DDBJ whole genome shotgun (WGS) entry which is preliminary data.</text>
</comment>
<evidence type="ECO:0000256" key="1">
    <source>
        <dbReference type="SAM" id="MobiDB-lite"/>
    </source>
</evidence>
<keyword evidence="3" id="KW-1185">Reference proteome</keyword>
<proteinExistence type="predicted"/>
<organism evidence="2 3">
    <name type="scientific">Methylomonas lenta</name>
    <dbReference type="NCBI Taxonomy" id="980561"/>
    <lineage>
        <taxon>Bacteria</taxon>
        <taxon>Pseudomonadati</taxon>
        <taxon>Pseudomonadota</taxon>
        <taxon>Gammaproteobacteria</taxon>
        <taxon>Methylococcales</taxon>
        <taxon>Methylococcaceae</taxon>
        <taxon>Methylomonas</taxon>
    </lineage>
</organism>
<dbReference type="STRING" id="980561.A1359_14525"/>
<evidence type="ECO:0000313" key="2">
    <source>
        <dbReference type="EMBL" id="OAI11359.1"/>
    </source>
</evidence>
<gene>
    <name evidence="2" type="ORF">A1359_14525</name>
</gene>